<accession>A0A9X1WNR1</accession>
<evidence type="ECO:0000313" key="3">
    <source>
        <dbReference type="Proteomes" id="UP001139347"/>
    </source>
</evidence>
<dbReference type="EMBL" id="JALIRP010000001">
    <property type="protein sequence ID" value="MCJ8010415.1"/>
    <property type="molecule type" value="Genomic_DNA"/>
</dbReference>
<dbReference type="InterPro" id="IPR000073">
    <property type="entry name" value="AB_hydrolase_1"/>
</dbReference>
<evidence type="ECO:0000313" key="2">
    <source>
        <dbReference type="EMBL" id="MCJ8010415.1"/>
    </source>
</evidence>
<dbReference type="SUPFAM" id="SSF53474">
    <property type="entry name" value="alpha/beta-Hydrolases"/>
    <property type="match status" value="1"/>
</dbReference>
<dbReference type="InterPro" id="IPR050228">
    <property type="entry name" value="Carboxylesterase_BioH"/>
</dbReference>
<name>A0A9X1WNR1_9BACL</name>
<protein>
    <submittedName>
        <fullName evidence="2">Alpha/beta hydrolase</fullName>
    </submittedName>
</protein>
<dbReference type="PANTHER" id="PTHR43194:SF2">
    <property type="entry name" value="PEROXISOMAL MEMBRANE PROTEIN LPX1"/>
    <property type="match status" value="1"/>
</dbReference>
<comment type="caution">
    <text evidence="2">The sequence shown here is derived from an EMBL/GenBank/DDBJ whole genome shotgun (WGS) entry which is preliminary data.</text>
</comment>
<dbReference type="Pfam" id="PF12697">
    <property type="entry name" value="Abhydrolase_6"/>
    <property type="match status" value="1"/>
</dbReference>
<dbReference type="RefSeq" id="WP_244718397.1">
    <property type="nucleotide sequence ID" value="NZ_JALIRP010000001.1"/>
</dbReference>
<dbReference type="GO" id="GO:0016787">
    <property type="term" value="F:hydrolase activity"/>
    <property type="evidence" value="ECO:0007669"/>
    <property type="project" value="UniProtKB-KW"/>
</dbReference>
<dbReference type="InterPro" id="IPR029058">
    <property type="entry name" value="AB_hydrolase_fold"/>
</dbReference>
<dbReference type="Gene3D" id="3.40.50.1820">
    <property type="entry name" value="alpha/beta hydrolase"/>
    <property type="match status" value="1"/>
</dbReference>
<gene>
    <name evidence="2" type="ORF">MUG84_01500</name>
</gene>
<evidence type="ECO:0000259" key="1">
    <source>
        <dbReference type="Pfam" id="PF12697"/>
    </source>
</evidence>
<dbReference type="Proteomes" id="UP001139347">
    <property type="component" value="Unassembled WGS sequence"/>
</dbReference>
<sequence>MPTSEEQFVSGNVVSADGTMIGYRVIGKGPGLVIVHGTARKGENYEVLARELAGRFTVYVMDRRGRGGSGPQGEAYSLRKEREDVVALLTEAQASLLFGHSFGGLVALEVALAYPLRKLTLYDPAVSIDGSIPMGWLSAFEEALARQDPAKAFTLFLRGLGFDDIPDDHLEAIRQEMKQHPGQFDMVDLLPTIANELREVARADSAIASYAGISAETLLLLGAESPGYFQAARALESVMPHFYTRILPGLKHNAPDMNAPEQVARELEVFFLKTASTCSTTTDQSSSAGPDKWGTKL</sequence>
<organism evidence="2 3">
    <name type="scientific">Paenibacillus mangrovi</name>
    <dbReference type="NCBI Taxonomy" id="2931978"/>
    <lineage>
        <taxon>Bacteria</taxon>
        <taxon>Bacillati</taxon>
        <taxon>Bacillota</taxon>
        <taxon>Bacilli</taxon>
        <taxon>Bacillales</taxon>
        <taxon>Paenibacillaceae</taxon>
        <taxon>Paenibacillus</taxon>
    </lineage>
</organism>
<dbReference type="PANTHER" id="PTHR43194">
    <property type="entry name" value="HYDROLASE ALPHA/BETA FOLD FAMILY"/>
    <property type="match status" value="1"/>
</dbReference>
<dbReference type="AlphaFoldDB" id="A0A9X1WNR1"/>
<keyword evidence="3" id="KW-1185">Reference proteome</keyword>
<keyword evidence="2" id="KW-0378">Hydrolase</keyword>
<reference evidence="2" key="1">
    <citation type="submission" date="2022-04" db="EMBL/GenBank/DDBJ databases">
        <title>Paenibacillus mangrovi sp. nov., a novel endophytic bacterium isolated from bark of Kandelia candel.</title>
        <authorList>
            <person name="Tuo L."/>
        </authorList>
    </citation>
    <scope>NUCLEOTIDE SEQUENCE</scope>
    <source>
        <strain evidence="2">KQZ6P-2</strain>
    </source>
</reference>
<proteinExistence type="predicted"/>
<feature type="domain" description="AB hydrolase-1" evidence="1">
    <location>
        <begin position="32"/>
        <end position="265"/>
    </location>
</feature>